<proteinExistence type="predicted"/>
<name>A0A4Z0MVA7_9BACT</name>
<protein>
    <recommendedName>
        <fullName evidence="3">NTP pyrophosphohydrolase MazG putative catalytic core domain-containing protein</fullName>
    </recommendedName>
</protein>
<organism evidence="1 2">
    <name type="scientific">Hymenobacter wooponensis</name>
    <dbReference type="NCBI Taxonomy" id="1525360"/>
    <lineage>
        <taxon>Bacteria</taxon>
        <taxon>Pseudomonadati</taxon>
        <taxon>Bacteroidota</taxon>
        <taxon>Cytophagia</taxon>
        <taxon>Cytophagales</taxon>
        <taxon>Hymenobacteraceae</taxon>
        <taxon>Hymenobacter</taxon>
    </lineage>
</organism>
<dbReference type="OrthoDB" id="1495692at2"/>
<evidence type="ECO:0000313" key="2">
    <source>
        <dbReference type="Proteomes" id="UP000298284"/>
    </source>
</evidence>
<dbReference type="EMBL" id="SRKZ01000001">
    <property type="protein sequence ID" value="TGD83400.1"/>
    <property type="molecule type" value="Genomic_DNA"/>
</dbReference>
<evidence type="ECO:0000313" key="1">
    <source>
        <dbReference type="EMBL" id="TGD83400.1"/>
    </source>
</evidence>
<dbReference type="Proteomes" id="UP000298284">
    <property type="component" value="Unassembled WGS sequence"/>
</dbReference>
<comment type="caution">
    <text evidence="1">The sequence shown here is derived from an EMBL/GenBank/DDBJ whole genome shotgun (WGS) entry which is preliminary data.</text>
</comment>
<accession>A0A4Z0MVA7</accession>
<evidence type="ECO:0008006" key="3">
    <source>
        <dbReference type="Google" id="ProtNLM"/>
    </source>
</evidence>
<gene>
    <name evidence="1" type="ORF">EU557_03425</name>
</gene>
<dbReference type="Gene3D" id="1.10.287.1080">
    <property type="entry name" value="MazG-like"/>
    <property type="match status" value="1"/>
</dbReference>
<reference evidence="1 2" key="1">
    <citation type="submission" date="2019-04" db="EMBL/GenBank/DDBJ databases">
        <authorList>
            <person name="Feng G."/>
            <person name="Zhang J."/>
            <person name="Zhu H."/>
        </authorList>
    </citation>
    <scope>NUCLEOTIDE SEQUENCE [LARGE SCALE GENOMIC DNA]</scope>
    <source>
        <strain evidence="1 2">JCM 19491</strain>
    </source>
</reference>
<keyword evidence="2" id="KW-1185">Reference proteome</keyword>
<sequence length="97" mass="11028">MAFYHADVIKDVLTERVRQHNKFGYQNRPPFEWFLILSEEVGEVAKECVEMQFNDASHPHSNPAAYRKELVEVAAVALAALQNFDMRASSHAKPIGL</sequence>
<dbReference type="AlphaFoldDB" id="A0A4Z0MVA7"/>